<dbReference type="CDD" id="cd11475">
    <property type="entry name" value="SLC5sbd_PutP"/>
    <property type="match status" value="1"/>
</dbReference>
<dbReference type="eggNOG" id="COG0591">
    <property type="taxonomic scope" value="Bacteria"/>
</dbReference>
<proteinExistence type="inferred from homology"/>
<feature type="transmembrane region" description="Helical" evidence="14">
    <location>
        <begin position="125"/>
        <end position="143"/>
    </location>
</feature>
<evidence type="ECO:0000313" key="16">
    <source>
        <dbReference type="Proteomes" id="UP000199820"/>
    </source>
</evidence>
<evidence type="ECO:0000256" key="3">
    <source>
        <dbReference type="ARBA" id="ARBA00022448"/>
    </source>
</evidence>
<dbReference type="PROSITE" id="PS00456">
    <property type="entry name" value="NA_SOLUT_SYMP_1"/>
    <property type="match status" value="1"/>
</dbReference>
<dbReference type="Gene3D" id="1.20.1730.10">
    <property type="entry name" value="Sodium/glucose cotransporter"/>
    <property type="match status" value="1"/>
</dbReference>
<organism evidence="15 16">
    <name type="scientific">[Clostridium] aminophilum</name>
    <dbReference type="NCBI Taxonomy" id="1526"/>
    <lineage>
        <taxon>Bacteria</taxon>
        <taxon>Bacillati</taxon>
        <taxon>Bacillota</taxon>
        <taxon>Clostridia</taxon>
        <taxon>Lachnospirales</taxon>
        <taxon>Lachnospiraceae</taxon>
    </lineage>
</organism>
<dbReference type="OrthoDB" id="9810181at2"/>
<protein>
    <recommendedName>
        <fullName evidence="14">Sodium/proline symporter</fullName>
    </recommendedName>
    <alternativeName>
        <fullName evidence="14">Proline permease</fullName>
    </alternativeName>
</protein>
<evidence type="ECO:0000256" key="2">
    <source>
        <dbReference type="ARBA" id="ARBA00006434"/>
    </source>
</evidence>
<keyword evidence="8 14" id="KW-0915">Sodium</keyword>
<feature type="transmembrane region" description="Helical" evidence="14">
    <location>
        <begin position="475"/>
        <end position="495"/>
    </location>
</feature>
<evidence type="ECO:0000313" key="15">
    <source>
        <dbReference type="EMBL" id="SET91650.1"/>
    </source>
</evidence>
<comment type="catalytic activity">
    <reaction evidence="12">
        <text>L-proline(in) + Na(+)(in) = L-proline(out) + Na(+)(out)</text>
        <dbReference type="Rhea" id="RHEA:28967"/>
        <dbReference type="ChEBI" id="CHEBI:29101"/>
        <dbReference type="ChEBI" id="CHEBI:60039"/>
    </reaction>
</comment>
<evidence type="ECO:0000256" key="13">
    <source>
        <dbReference type="RuleBase" id="RU362091"/>
    </source>
</evidence>
<feature type="transmembrane region" description="Helical" evidence="14">
    <location>
        <begin position="444"/>
        <end position="463"/>
    </location>
</feature>
<keyword evidence="11 14" id="KW-0739">Sodium transport</keyword>
<comment type="similarity">
    <text evidence="2 13">Belongs to the sodium:solute symporter (SSF) (TC 2.A.21) family.</text>
</comment>
<keyword evidence="5 14" id="KW-0812">Transmembrane</keyword>
<name>A0A1I0I4U1_9FIRM</name>
<dbReference type="PANTHER" id="PTHR48086">
    <property type="entry name" value="SODIUM/PROLINE SYMPORTER-RELATED"/>
    <property type="match status" value="1"/>
</dbReference>
<dbReference type="NCBIfam" id="TIGR00813">
    <property type="entry name" value="sss"/>
    <property type="match status" value="1"/>
</dbReference>
<feature type="transmembrane region" description="Helical" evidence="14">
    <location>
        <begin position="412"/>
        <end position="437"/>
    </location>
</feature>
<dbReference type="GO" id="GO:0031402">
    <property type="term" value="F:sodium ion binding"/>
    <property type="evidence" value="ECO:0007669"/>
    <property type="project" value="UniProtKB-UniRule"/>
</dbReference>
<evidence type="ECO:0000256" key="4">
    <source>
        <dbReference type="ARBA" id="ARBA00022475"/>
    </source>
</evidence>
<feature type="transmembrane region" description="Helical" evidence="14">
    <location>
        <begin position="77"/>
        <end position="94"/>
    </location>
</feature>
<keyword evidence="4 14" id="KW-1003">Cell membrane</keyword>
<gene>
    <name evidence="15" type="ORF">SAMN04487771_10687</name>
</gene>
<evidence type="ECO:0000256" key="5">
    <source>
        <dbReference type="ARBA" id="ARBA00022692"/>
    </source>
</evidence>
<keyword evidence="14" id="KW-0029">Amino-acid transport</keyword>
<evidence type="ECO:0000256" key="8">
    <source>
        <dbReference type="ARBA" id="ARBA00023053"/>
    </source>
</evidence>
<dbReference type="InterPro" id="IPR050277">
    <property type="entry name" value="Sodium:Solute_Symporter"/>
</dbReference>
<evidence type="ECO:0000256" key="7">
    <source>
        <dbReference type="ARBA" id="ARBA00022989"/>
    </source>
</evidence>
<keyword evidence="16" id="KW-1185">Reference proteome</keyword>
<dbReference type="InterPro" id="IPR011851">
    <property type="entry name" value="Na/Pro_symporter"/>
</dbReference>
<evidence type="ECO:0000256" key="6">
    <source>
        <dbReference type="ARBA" id="ARBA00022847"/>
    </source>
</evidence>
<dbReference type="RefSeq" id="WP_074650492.1">
    <property type="nucleotide sequence ID" value="NZ_FOIL01000068.1"/>
</dbReference>
<feature type="transmembrane region" description="Helical" evidence="14">
    <location>
        <begin position="389"/>
        <end position="406"/>
    </location>
</feature>
<reference evidence="15 16" key="1">
    <citation type="submission" date="2016-10" db="EMBL/GenBank/DDBJ databases">
        <authorList>
            <person name="de Groot N.N."/>
        </authorList>
    </citation>
    <scope>NUCLEOTIDE SEQUENCE [LARGE SCALE GENOMIC DNA]</scope>
    <source>
        <strain evidence="15 16">KH1P1</strain>
    </source>
</reference>
<keyword evidence="10 14" id="KW-0472">Membrane</keyword>
<evidence type="ECO:0000256" key="9">
    <source>
        <dbReference type="ARBA" id="ARBA00023065"/>
    </source>
</evidence>
<evidence type="ECO:0000256" key="12">
    <source>
        <dbReference type="ARBA" id="ARBA00033708"/>
    </source>
</evidence>
<dbReference type="GO" id="GO:0005298">
    <property type="term" value="F:proline:sodium symporter activity"/>
    <property type="evidence" value="ECO:0007669"/>
    <property type="project" value="UniProtKB-UniRule"/>
</dbReference>
<dbReference type="InterPro" id="IPR038377">
    <property type="entry name" value="Na/Glc_symporter_sf"/>
</dbReference>
<dbReference type="InterPro" id="IPR018212">
    <property type="entry name" value="Na/solute_symporter_CS"/>
</dbReference>
<dbReference type="GO" id="GO:0005886">
    <property type="term" value="C:plasma membrane"/>
    <property type="evidence" value="ECO:0007669"/>
    <property type="project" value="UniProtKB-SubCell"/>
</dbReference>
<dbReference type="Proteomes" id="UP000199820">
    <property type="component" value="Unassembled WGS sequence"/>
</dbReference>
<dbReference type="EMBL" id="FOIL01000068">
    <property type="protein sequence ID" value="SET91650.1"/>
    <property type="molecule type" value="Genomic_DNA"/>
</dbReference>
<feature type="transmembrane region" description="Helical" evidence="14">
    <location>
        <begin position="283"/>
        <end position="303"/>
    </location>
</feature>
<feature type="transmembrane region" description="Helical" evidence="14">
    <location>
        <begin position="155"/>
        <end position="177"/>
    </location>
</feature>
<keyword evidence="3 14" id="KW-0813">Transport</keyword>
<comment type="function">
    <text evidence="14">Catalyzes the sodium-dependent uptake of extracellular L-proline.</text>
</comment>
<feature type="transmembrane region" description="Helical" evidence="14">
    <location>
        <begin position="189"/>
        <end position="207"/>
    </location>
</feature>
<accession>A0A1I0I4U1</accession>
<feature type="transmembrane region" description="Helical" evidence="14">
    <location>
        <begin position="252"/>
        <end position="271"/>
    </location>
</feature>
<evidence type="ECO:0000256" key="11">
    <source>
        <dbReference type="ARBA" id="ARBA00023201"/>
    </source>
</evidence>
<evidence type="ECO:0000256" key="10">
    <source>
        <dbReference type="ARBA" id="ARBA00023136"/>
    </source>
</evidence>
<dbReference type="STRING" id="1526.SAMN02910262_01340"/>
<sequence>MKTSDFVILAAIGFYLIGMLFIGFYYSHKNNSSDDFYLGGRKLGPFVVAMSAEASDMSSWLLMGLPGVAYLTGVADAFWTAVGLAVGTYLNWLIMARRIRRYSQNIGAITIPDFLSKRFHDKSNVLNCIAAVMIVVFFVPYTASGFAACGKLFHSLFGIDYMTAMLISAIVIFSYTVMGGFMAASTTDLIQSVVMTIALFVVLIYGTHMAGGVDAVMQNAQALEGYLSFSATHNPATGAAESYSPLTVASNAAWGLGYFGMPHILLRFMAIEDEKKLVLSRRIASVWAAVSMCVAIVIGIVGYGMSKAGAIEMFTTSGQSETIIVKVAGLLSLHGVIPAAVAGIILAGILAATMSTADSQLLAASSSVSQNLVVDFFKVKLTNRQGLRVARLTVLAISIIACFLARNPDSSVFQIVSFAWAGFGGAFGAVMILSLFWERTNRDGALAGMLSGGVMVFIWKFLVRPMGGVWGIYELLPAFVVSMIVTILVSVITPAPDAEVIAEFRKTLRSSASEEK</sequence>
<evidence type="ECO:0000256" key="1">
    <source>
        <dbReference type="ARBA" id="ARBA00004651"/>
    </source>
</evidence>
<feature type="transmembrane region" description="Helical" evidence="14">
    <location>
        <begin position="323"/>
        <end position="352"/>
    </location>
</feature>
<comment type="subcellular location">
    <subcellularLocation>
        <location evidence="1 14">Cell membrane</location>
        <topology evidence="1 14">Multi-pass membrane protein</topology>
    </subcellularLocation>
</comment>
<dbReference type="GO" id="GO:0015824">
    <property type="term" value="P:proline transport"/>
    <property type="evidence" value="ECO:0007669"/>
    <property type="project" value="UniProtKB-UniRule"/>
</dbReference>
<dbReference type="PANTHER" id="PTHR48086:SF3">
    <property type="entry name" value="SODIUM_PROLINE SYMPORTER"/>
    <property type="match status" value="1"/>
</dbReference>
<dbReference type="Pfam" id="PF00474">
    <property type="entry name" value="SSF"/>
    <property type="match status" value="1"/>
</dbReference>
<keyword evidence="9 14" id="KW-0406">Ion transport</keyword>
<dbReference type="PROSITE" id="PS50283">
    <property type="entry name" value="NA_SOLUT_SYMP_3"/>
    <property type="match status" value="1"/>
</dbReference>
<dbReference type="AlphaFoldDB" id="A0A1I0I4U1"/>
<dbReference type="InterPro" id="IPR001734">
    <property type="entry name" value="Na/solute_symporter"/>
</dbReference>
<keyword evidence="6 14" id="KW-0769">Symport</keyword>
<evidence type="ECO:0000256" key="14">
    <source>
        <dbReference type="RuleBase" id="RU366012"/>
    </source>
</evidence>
<keyword evidence="7 14" id="KW-1133">Transmembrane helix</keyword>
<feature type="transmembrane region" description="Helical" evidence="14">
    <location>
        <begin position="6"/>
        <end position="26"/>
    </location>
</feature>